<feature type="chain" id="PRO_5031461207" description="Six-hairpin glycosidase-like protein" evidence="1">
    <location>
        <begin position="19"/>
        <end position="702"/>
    </location>
</feature>
<gene>
    <name evidence="2" type="ORF">APUU_41689A</name>
</gene>
<dbReference type="EMBL" id="AP024446">
    <property type="protein sequence ID" value="BCS25245.1"/>
    <property type="molecule type" value="Genomic_DNA"/>
</dbReference>
<dbReference type="OrthoDB" id="3534988at2759"/>
<organism evidence="2 3">
    <name type="scientific">Aspergillus puulaauensis</name>
    <dbReference type="NCBI Taxonomy" id="1220207"/>
    <lineage>
        <taxon>Eukaryota</taxon>
        <taxon>Fungi</taxon>
        <taxon>Dikarya</taxon>
        <taxon>Ascomycota</taxon>
        <taxon>Pezizomycotina</taxon>
        <taxon>Eurotiomycetes</taxon>
        <taxon>Eurotiomycetidae</taxon>
        <taxon>Eurotiales</taxon>
        <taxon>Aspergillaceae</taxon>
        <taxon>Aspergillus</taxon>
    </lineage>
</organism>
<dbReference type="AlphaFoldDB" id="A0A7R7XPG4"/>
<dbReference type="GeneID" id="64975250"/>
<evidence type="ECO:0000313" key="3">
    <source>
        <dbReference type="Proteomes" id="UP000654913"/>
    </source>
</evidence>
<keyword evidence="1" id="KW-0732">Signal</keyword>
<reference evidence="2" key="2">
    <citation type="submission" date="2021-02" db="EMBL/GenBank/DDBJ databases">
        <title>Aspergillus puulaauensis MK2 genome sequence.</title>
        <authorList>
            <person name="Futagami T."/>
            <person name="Mori K."/>
            <person name="Kadooka C."/>
            <person name="Tanaka T."/>
        </authorList>
    </citation>
    <scope>NUCLEOTIDE SEQUENCE</scope>
    <source>
        <strain evidence="2">MK2</strain>
    </source>
</reference>
<evidence type="ECO:0000313" key="2">
    <source>
        <dbReference type="EMBL" id="BCS25245.1"/>
    </source>
</evidence>
<evidence type="ECO:0008006" key="4">
    <source>
        <dbReference type="Google" id="ProtNLM"/>
    </source>
</evidence>
<reference evidence="2" key="1">
    <citation type="submission" date="2021-01" db="EMBL/GenBank/DDBJ databases">
        <authorList>
            <consortium name="Aspergillus puulaauensis MK2 genome sequencing consortium"/>
            <person name="Kazuki M."/>
            <person name="Futagami T."/>
        </authorList>
    </citation>
    <scope>NUCLEOTIDE SEQUENCE</scope>
    <source>
        <strain evidence="2">MK2</strain>
    </source>
</reference>
<evidence type="ECO:0000256" key="1">
    <source>
        <dbReference type="SAM" id="SignalP"/>
    </source>
</evidence>
<keyword evidence="3" id="KW-1185">Reference proteome</keyword>
<dbReference type="Gene3D" id="1.50.10.10">
    <property type="match status" value="1"/>
</dbReference>
<name>A0A7R7XPG4_9EURO</name>
<dbReference type="GO" id="GO:0005975">
    <property type="term" value="P:carbohydrate metabolic process"/>
    <property type="evidence" value="ECO:0007669"/>
    <property type="project" value="InterPro"/>
</dbReference>
<dbReference type="InterPro" id="IPR012341">
    <property type="entry name" value="6hp_glycosidase-like_sf"/>
</dbReference>
<feature type="signal peptide" evidence="1">
    <location>
        <begin position="1"/>
        <end position="18"/>
    </location>
</feature>
<accession>A0A7R7XPG4</accession>
<dbReference type="GO" id="GO:0003824">
    <property type="term" value="F:catalytic activity"/>
    <property type="evidence" value="ECO:0007669"/>
    <property type="project" value="UniProtKB-ARBA"/>
</dbReference>
<sequence>MNYVNCLLYLLLGTGAGAISPAQRRDIVRSFNPHRNASSPTTPLQVGNGDFAFGADITGLQTFSPFAIQSTWAWHNFSLPTTPGQTSTSDFTGVDWWSHGRLVNYGIPNPAEEDISNWLIQNPQRANMANIGLYFGGEVVTEEQLVDKSQDLDLWSALIASTFQYNGSSVSVQVTSHPADPVLGIEIKSDLLVSGDLGLFFDFPYSDTNKFDAPYVGVWNETANNTVNVHSTAHTAAFRHTADSNVQYTFAKWSTNGSISGPLPSTNRFVFTPSASDTLHLVVAFSPTDRVGSLPSYNEICSESREWWANYWTSGAFIDLSATKNDNATELQRRIILSQYLVAVNSASHNPPQESGLVNNGWYGKFHLEMVLWHCLQFARWGHHDLLSRTVPSTYQRFLQSSIDRAAAQGYAGARWGKMTDPTGRSAPGEINVLLIWQQPHVMHFAEYVYRAAPNSKTLREWDEVVTATADFMASYAWWNATSQVYDLGPPMYPVSENTNPNATVNPTFELAYWRFGLDIAIKWKQRQGVSVPKGWVEVRDNLAPLPVINNSYAVYEGIPDMWKEGTTTVQDHPAMAGIYGLLPPPSTGPPVNLTVMRNTAELIWNLWELEDVFGWDFSMLSMNSLRLGDVDQAVAYLLHPYYDYDDAGYPEGGERVATPYFPNAGGLLLATAMMAGGWDGDVGPHFPAGWNVNVEGFTPSL</sequence>
<dbReference type="SUPFAM" id="SSF48208">
    <property type="entry name" value="Six-hairpin glycosidases"/>
    <property type="match status" value="1"/>
</dbReference>
<dbReference type="RefSeq" id="XP_041557439.1">
    <property type="nucleotide sequence ID" value="XM_041704900.1"/>
</dbReference>
<dbReference type="KEGG" id="apuu:APUU_41689A"/>
<dbReference type="InterPro" id="IPR008928">
    <property type="entry name" value="6-hairpin_glycosidase_sf"/>
</dbReference>
<protein>
    <recommendedName>
        <fullName evidence="4">Six-hairpin glycosidase-like protein</fullName>
    </recommendedName>
</protein>
<proteinExistence type="predicted"/>
<dbReference type="Proteomes" id="UP000654913">
    <property type="component" value="Chromosome 4"/>
</dbReference>